<evidence type="ECO:0000313" key="2">
    <source>
        <dbReference type="EMBL" id="MCC2209508.1"/>
    </source>
</evidence>
<dbReference type="Proteomes" id="UP001198242">
    <property type="component" value="Unassembled WGS sequence"/>
</dbReference>
<dbReference type="PANTHER" id="PTHR30619">
    <property type="entry name" value="DNA INTERNALIZATION/COMPETENCE PROTEIN COMEC/REC2"/>
    <property type="match status" value="1"/>
</dbReference>
<reference evidence="2 3" key="1">
    <citation type="submission" date="2021-10" db="EMBL/GenBank/DDBJ databases">
        <title>Anaerobic single-cell dispensing facilitates the cultivation of human gut bacteria.</title>
        <authorList>
            <person name="Afrizal A."/>
        </authorList>
    </citation>
    <scope>NUCLEOTIDE SEQUENCE [LARGE SCALE GENOMIC DNA]</scope>
    <source>
        <strain evidence="2 3">CLA-AA-H232</strain>
    </source>
</reference>
<name>A0AAE3DWZ1_9FIRM</name>
<dbReference type="SMART" id="SM00849">
    <property type="entry name" value="Lactamase_B"/>
    <property type="match status" value="1"/>
</dbReference>
<dbReference type="CDD" id="cd07731">
    <property type="entry name" value="ComA-like_MBL-fold"/>
    <property type="match status" value="1"/>
</dbReference>
<dbReference type="Gene3D" id="3.60.15.10">
    <property type="entry name" value="Ribonuclease Z/Hydroxyacylglutathione hydrolase-like"/>
    <property type="match status" value="1"/>
</dbReference>
<dbReference type="InterPro" id="IPR052159">
    <property type="entry name" value="Competence_DNA_uptake"/>
</dbReference>
<dbReference type="InterPro" id="IPR035681">
    <property type="entry name" value="ComA-like_MBL"/>
</dbReference>
<accession>A0AAE3DWZ1</accession>
<dbReference type="EMBL" id="JAJEQM010000002">
    <property type="protein sequence ID" value="MCC2209508.1"/>
    <property type="molecule type" value="Genomic_DNA"/>
</dbReference>
<comment type="caution">
    <text evidence="2">The sequence shown here is derived from an EMBL/GenBank/DDBJ whole genome shotgun (WGS) entry which is preliminary data.</text>
</comment>
<evidence type="ECO:0000259" key="1">
    <source>
        <dbReference type="SMART" id="SM00849"/>
    </source>
</evidence>
<protein>
    <submittedName>
        <fullName evidence="2">MBL fold metallo-hydrolase</fullName>
    </submittedName>
</protein>
<dbReference type="Pfam" id="PF00753">
    <property type="entry name" value="Lactamase_B"/>
    <property type="match status" value="1"/>
</dbReference>
<gene>
    <name evidence="2" type="ORF">LKE05_01695</name>
</gene>
<feature type="domain" description="Metallo-beta-lactamase" evidence="1">
    <location>
        <begin position="42"/>
        <end position="235"/>
    </location>
</feature>
<sequence length="281" mass="30322">MSKILNMLMAFVMSFGISGSNVNPSDIPENSNFEVHFIDVGQADSALIECDGETMMIDGGNVADSNVVAAYLKKEDVTELNYVVCSHAHEDHVGGLSGALSVTKADNIYAPKTEANTKAYKNFKKKAEEQNVEIKHPNVGDEIQLGSSMVEFLGPVDENGKDLNSTSIVLKITYGNTSFLFTGDAESDEEEEILNSGADLKSTVLKVGHHGSRTSTSYPFLREVMPQYAVISVEKGNSYGHPNEETLSKLSDAGVEVYRTDESGDIVMTSDGNSISITTSK</sequence>
<dbReference type="InterPro" id="IPR036866">
    <property type="entry name" value="RibonucZ/Hydroxyglut_hydro"/>
</dbReference>
<dbReference type="RefSeq" id="WP_308455731.1">
    <property type="nucleotide sequence ID" value="NZ_JAJEQM010000002.1"/>
</dbReference>
<dbReference type="SUPFAM" id="SSF56281">
    <property type="entry name" value="Metallo-hydrolase/oxidoreductase"/>
    <property type="match status" value="1"/>
</dbReference>
<organism evidence="2 3">
    <name type="scientific">Hominilimicola fabiformis</name>
    <dbReference type="NCBI Taxonomy" id="2885356"/>
    <lineage>
        <taxon>Bacteria</taxon>
        <taxon>Bacillati</taxon>
        <taxon>Bacillota</taxon>
        <taxon>Clostridia</taxon>
        <taxon>Eubacteriales</taxon>
        <taxon>Oscillospiraceae</taxon>
        <taxon>Hominilimicola</taxon>
    </lineage>
</organism>
<dbReference type="AlphaFoldDB" id="A0AAE3DWZ1"/>
<dbReference type="PANTHER" id="PTHR30619:SF7">
    <property type="entry name" value="BETA-LACTAMASE DOMAIN PROTEIN"/>
    <property type="match status" value="1"/>
</dbReference>
<proteinExistence type="predicted"/>
<keyword evidence="3" id="KW-1185">Reference proteome</keyword>
<evidence type="ECO:0000313" key="3">
    <source>
        <dbReference type="Proteomes" id="UP001198242"/>
    </source>
</evidence>
<dbReference type="InterPro" id="IPR001279">
    <property type="entry name" value="Metallo-B-lactamas"/>
</dbReference>